<dbReference type="OrthoDB" id="9791261at2"/>
<protein>
    <submittedName>
        <fullName evidence="3">Outer membrane protein, cobalt-zinc-cadmium efflux system</fullName>
    </submittedName>
</protein>
<reference evidence="3 4" key="1">
    <citation type="submission" date="2016-10" db="EMBL/GenBank/DDBJ databases">
        <authorList>
            <person name="de Groot N.N."/>
        </authorList>
    </citation>
    <scope>NUCLEOTIDE SEQUENCE [LARGE SCALE GENOMIC DNA]</scope>
    <source>
        <strain evidence="3 4">AB35.6</strain>
    </source>
</reference>
<dbReference type="PANTHER" id="PTHR30203">
    <property type="entry name" value="OUTER MEMBRANE CATION EFFLUX PROTEIN"/>
    <property type="match status" value="1"/>
</dbReference>
<dbReference type="PANTHER" id="PTHR30203:SF24">
    <property type="entry name" value="BLR4935 PROTEIN"/>
    <property type="match status" value="1"/>
</dbReference>
<dbReference type="Proteomes" id="UP000182409">
    <property type="component" value="Unassembled WGS sequence"/>
</dbReference>
<dbReference type="AlphaFoldDB" id="A0A1H4IUT1"/>
<name>A0A1H4IUT1_9BACT</name>
<dbReference type="EMBL" id="FNSD01000001">
    <property type="protein sequence ID" value="SEB37757.1"/>
    <property type="molecule type" value="Genomic_DNA"/>
</dbReference>
<gene>
    <name evidence="3" type="ORF">SAMN05443244_0097</name>
</gene>
<evidence type="ECO:0000256" key="2">
    <source>
        <dbReference type="SAM" id="SignalP"/>
    </source>
</evidence>
<sequence length="419" mass="45314">MRSLLLTGSLLLQAVAFAQTVAPSPPTASGQPLTMAQAVDYARLHSPGLQGAQTHVSAVQALEITAGLRLNPIIAGEGTQSTLSTSDPNGPPFYGIGLQRTFETGGKRGLRLDAARANTGVASAQFDDQRRSLDFNVRSAFTKMLQAKLALAIANDNLTGYRRTVELMKVRLDAGDVDRTDFERIELQLAGFENDQTNAQLNLTQASEQLQVLLGEPHGVANFDIVGTLDLPQLSSTEKQLEDAAIAARPDLLAASRQVRANEAAIRLADANGKTDPQFGLEYEHSGTGSTAGFNLSIPLRIFDKNQGEKERSRREAESSRLLLQQQVNQVISDVDQAYAAYQAAVAQNARYQTKYLAEAAHVRDNLEFAYRNGDATLLDYLSALQDYRQTNLAALNAQATAQTALHQLSYATATEVNP</sequence>
<evidence type="ECO:0000256" key="1">
    <source>
        <dbReference type="ARBA" id="ARBA00007613"/>
    </source>
</evidence>
<feature type="signal peptide" evidence="2">
    <location>
        <begin position="1"/>
        <end position="18"/>
    </location>
</feature>
<evidence type="ECO:0000313" key="4">
    <source>
        <dbReference type="Proteomes" id="UP000182409"/>
    </source>
</evidence>
<evidence type="ECO:0000313" key="3">
    <source>
        <dbReference type="EMBL" id="SEB37757.1"/>
    </source>
</evidence>
<accession>A0A1H4IUT1</accession>
<dbReference type="RefSeq" id="WP_074651847.1">
    <property type="nucleotide sequence ID" value="NZ_FNSD01000001.1"/>
</dbReference>
<proteinExistence type="inferred from homology"/>
<organism evidence="3 4">
    <name type="scientific">Terriglobus roseus</name>
    <dbReference type="NCBI Taxonomy" id="392734"/>
    <lineage>
        <taxon>Bacteria</taxon>
        <taxon>Pseudomonadati</taxon>
        <taxon>Acidobacteriota</taxon>
        <taxon>Terriglobia</taxon>
        <taxon>Terriglobales</taxon>
        <taxon>Acidobacteriaceae</taxon>
        <taxon>Terriglobus</taxon>
    </lineage>
</organism>
<dbReference type="GO" id="GO:0015562">
    <property type="term" value="F:efflux transmembrane transporter activity"/>
    <property type="evidence" value="ECO:0007669"/>
    <property type="project" value="InterPro"/>
</dbReference>
<dbReference type="Gene3D" id="1.20.1600.10">
    <property type="entry name" value="Outer membrane efflux proteins (OEP)"/>
    <property type="match status" value="1"/>
</dbReference>
<dbReference type="InterPro" id="IPR003423">
    <property type="entry name" value="OMP_efflux"/>
</dbReference>
<comment type="similarity">
    <text evidence="1">Belongs to the outer membrane factor (OMF) (TC 1.B.17) family.</text>
</comment>
<keyword evidence="2" id="KW-0732">Signal</keyword>
<dbReference type="SUPFAM" id="SSF56954">
    <property type="entry name" value="Outer membrane efflux proteins (OEP)"/>
    <property type="match status" value="1"/>
</dbReference>
<feature type="chain" id="PRO_5010314741" evidence="2">
    <location>
        <begin position="19"/>
        <end position="419"/>
    </location>
</feature>
<dbReference type="Pfam" id="PF02321">
    <property type="entry name" value="OEP"/>
    <property type="match status" value="2"/>
</dbReference>
<dbReference type="InterPro" id="IPR010131">
    <property type="entry name" value="MdtP/NodT-like"/>
</dbReference>